<sequence>MADILTVLFSKNNLSSKSLLSSPEESRKAIVKMAGNDATLSRLHRLIRPTPTKSLPSTLAAVPVSGAQAVLTEFVGKTLVEPDGGSSTDVGNVGVGEQVVEVSSLAEEEIPLPPPPFPKRRRSAVEGLGDLKRV</sequence>
<organism evidence="2 3">
    <name type="scientific">Stylosanthes scabra</name>
    <dbReference type="NCBI Taxonomy" id="79078"/>
    <lineage>
        <taxon>Eukaryota</taxon>
        <taxon>Viridiplantae</taxon>
        <taxon>Streptophyta</taxon>
        <taxon>Embryophyta</taxon>
        <taxon>Tracheophyta</taxon>
        <taxon>Spermatophyta</taxon>
        <taxon>Magnoliopsida</taxon>
        <taxon>eudicotyledons</taxon>
        <taxon>Gunneridae</taxon>
        <taxon>Pentapetalae</taxon>
        <taxon>rosids</taxon>
        <taxon>fabids</taxon>
        <taxon>Fabales</taxon>
        <taxon>Fabaceae</taxon>
        <taxon>Papilionoideae</taxon>
        <taxon>50 kb inversion clade</taxon>
        <taxon>dalbergioids sensu lato</taxon>
        <taxon>Dalbergieae</taxon>
        <taxon>Pterocarpus clade</taxon>
        <taxon>Stylosanthes</taxon>
    </lineage>
</organism>
<gene>
    <name evidence="2" type="ORF">PIB30_085067</name>
</gene>
<dbReference type="Proteomes" id="UP001341840">
    <property type="component" value="Unassembled WGS sequence"/>
</dbReference>
<protein>
    <submittedName>
        <fullName evidence="2">Uncharacterized protein</fullName>
    </submittedName>
</protein>
<accession>A0ABU6XSC5</accession>
<reference evidence="2 3" key="1">
    <citation type="journal article" date="2023" name="Plants (Basel)">
        <title>Bridging the Gap: Combining Genomics and Transcriptomics Approaches to Understand Stylosanthes scabra, an Orphan Legume from the Brazilian Caatinga.</title>
        <authorList>
            <person name="Ferreira-Neto J.R.C."/>
            <person name="da Silva M.D."/>
            <person name="Binneck E."/>
            <person name="de Melo N.F."/>
            <person name="da Silva R.H."/>
            <person name="de Melo A.L.T.M."/>
            <person name="Pandolfi V."/>
            <person name="Bustamante F.O."/>
            <person name="Brasileiro-Vidal A.C."/>
            <person name="Benko-Iseppon A.M."/>
        </authorList>
    </citation>
    <scope>NUCLEOTIDE SEQUENCE [LARGE SCALE GENOMIC DNA]</scope>
    <source>
        <tissue evidence="2">Leaves</tissue>
    </source>
</reference>
<proteinExistence type="predicted"/>
<comment type="caution">
    <text evidence="2">The sequence shown here is derived from an EMBL/GenBank/DDBJ whole genome shotgun (WGS) entry which is preliminary data.</text>
</comment>
<dbReference type="EMBL" id="JASCZI010212851">
    <property type="protein sequence ID" value="MED6200436.1"/>
    <property type="molecule type" value="Genomic_DNA"/>
</dbReference>
<evidence type="ECO:0000256" key="1">
    <source>
        <dbReference type="SAM" id="MobiDB-lite"/>
    </source>
</evidence>
<feature type="region of interest" description="Disordered" evidence="1">
    <location>
        <begin position="110"/>
        <end position="134"/>
    </location>
</feature>
<name>A0ABU6XSC5_9FABA</name>
<keyword evidence="3" id="KW-1185">Reference proteome</keyword>
<evidence type="ECO:0000313" key="2">
    <source>
        <dbReference type="EMBL" id="MED6200436.1"/>
    </source>
</evidence>
<evidence type="ECO:0000313" key="3">
    <source>
        <dbReference type="Proteomes" id="UP001341840"/>
    </source>
</evidence>